<dbReference type="InterPro" id="IPR042099">
    <property type="entry name" value="ANL_N_sf"/>
</dbReference>
<protein>
    <recommendedName>
        <fullName evidence="1">AMP-dependent synthetase/ligase domain-containing protein</fullName>
    </recommendedName>
</protein>
<dbReference type="Proteomes" id="UP000644507">
    <property type="component" value="Unassembled WGS sequence"/>
</dbReference>
<proteinExistence type="predicted"/>
<dbReference type="Gene3D" id="3.40.50.12780">
    <property type="entry name" value="N-terminal domain of ligase-like"/>
    <property type="match status" value="1"/>
</dbReference>
<dbReference type="AlphaFoldDB" id="A0A918WEE1"/>
<evidence type="ECO:0000313" key="2">
    <source>
        <dbReference type="EMBL" id="GHC39861.1"/>
    </source>
</evidence>
<dbReference type="Gene3D" id="3.30.300.30">
    <property type="match status" value="1"/>
</dbReference>
<feature type="domain" description="AMP-dependent synthetase/ligase" evidence="1">
    <location>
        <begin position="27"/>
        <end position="213"/>
    </location>
</feature>
<sequence length="355" mass="39371">MLSVYSPPHLREDGERLAAKHPELSGYLFATSGTTGSPKWILHRREGLDICAETVNTHFHCTASDTWGLALPEFHVGGFCLTHRARQAGGQLARFEQKWDATSFSLWVRENKVTITSLVPTQVFDLVKEKQTAPPKLRLALIGGEHLNNTLHAKAIALGWPLVTSYGMTETAGLIAASKVGDTHLRPLPGWVLAKGQEGQLTIAGPGLFAGYLAESGLTETEIPFSTKDLVDFKDGLLEVRGRCDDQIKIRGELVDLHNLRAGLAELIPSRRTTVIALPEERCGYQLFPVIEGPQAFDQEISHWNNQLPAFSRCQSAVFLTDWPKTPLGKIDFRALTEQISRRQDYLLRKATSRD</sequence>
<dbReference type="PANTHER" id="PTHR43767:SF10">
    <property type="entry name" value="SURFACTIN SYNTHASE SUBUNIT 1"/>
    <property type="match status" value="1"/>
</dbReference>
<dbReference type="InterPro" id="IPR050237">
    <property type="entry name" value="ATP-dep_AMP-bd_enzyme"/>
</dbReference>
<dbReference type="EMBL" id="BMXI01000001">
    <property type="protein sequence ID" value="GHC39861.1"/>
    <property type="molecule type" value="Genomic_DNA"/>
</dbReference>
<name>A0A918WEE1_9BACT</name>
<evidence type="ECO:0000259" key="1">
    <source>
        <dbReference type="Pfam" id="PF00501"/>
    </source>
</evidence>
<dbReference type="SUPFAM" id="SSF56801">
    <property type="entry name" value="Acetyl-CoA synthetase-like"/>
    <property type="match status" value="1"/>
</dbReference>
<keyword evidence="3" id="KW-1185">Reference proteome</keyword>
<dbReference type="InterPro" id="IPR000873">
    <property type="entry name" value="AMP-dep_synth/lig_dom"/>
</dbReference>
<reference evidence="2" key="2">
    <citation type="submission" date="2020-09" db="EMBL/GenBank/DDBJ databases">
        <authorList>
            <person name="Sun Q."/>
            <person name="Kim S."/>
        </authorList>
    </citation>
    <scope>NUCLEOTIDE SEQUENCE</scope>
    <source>
        <strain evidence="2">KCTC 12988</strain>
    </source>
</reference>
<dbReference type="Pfam" id="PF00501">
    <property type="entry name" value="AMP-binding"/>
    <property type="match status" value="1"/>
</dbReference>
<dbReference type="InterPro" id="IPR045851">
    <property type="entry name" value="AMP-bd_C_sf"/>
</dbReference>
<dbReference type="RefSeq" id="WP_189566116.1">
    <property type="nucleotide sequence ID" value="NZ_BMXI01000001.1"/>
</dbReference>
<comment type="caution">
    <text evidence="2">The sequence shown here is derived from an EMBL/GenBank/DDBJ whole genome shotgun (WGS) entry which is preliminary data.</text>
</comment>
<evidence type="ECO:0000313" key="3">
    <source>
        <dbReference type="Proteomes" id="UP000644507"/>
    </source>
</evidence>
<dbReference type="PANTHER" id="PTHR43767">
    <property type="entry name" value="LONG-CHAIN-FATTY-ACID--COA LIGASE"/>
    <property type="match status" value="1"/>
</dbReference>
<organism evidence="2 3">
    <name type="scientific">Roseibacillus persicicus</name>
    <dbReference type="NCBI Taxonomy" id="454148"/>
    <lineage>
        <taxon>Bacteria</taxon>
        <taxon>Pseudomonadati</taxon>
        <taxon>Verrucomicrobiota</taxon>
        <taxon>Verrucomicrobiia</taxon>
        <taxon>Verrucomicrobiales</taxon>
        <taxon>Verrucomicrobiaceae</taxon>
        <taxon>Roseibacillus</taxon>
    </lineage>
</organism>
<reference evidence="2" key="1">
    <citation type="journal article" date="2014" name="Int. J. Syst. Evol. Microbiol.">
        <title>Complete genome sequence of Corynebacterium casei LMG S-19264T (=DSM 44701T), isolated from a smear-ripened cheese.</title>
        <authorList>
            <consortium name="US DOE Joint Genome Institute (JGI-PGF)"/>
            <person name="Walter F."/>
            <person name="Albersmeier A."/>
            <person name="Kalinowski J."/>
            <person name="Ruckert C."/>
        </authorList>
    </citation>
    <scope>NUCLEOTIDE SEQUENCE</scope>
    <source>
        <strain evidence="2">KCTC 12988</strain>
    </source>
</reference>
<accession>A0A918WEE1</accession>
<gene>
    <name evidence="2" type="ORF">GCM10007100_00130</name>
</gene>